<accession>A0ABY6KPD1</accession>
<evidence type="ECO:0000259" key="6">
    <source>
        <dbReference type="PROSITE" id="PS50940"/>
    </source>
</evidence>
<protein>
    <submittedName>
        <fullName evidence="7">Cpap3-b</fullName>
    </submittedName>
</protein>
<dbReference type="InterPro" id="IPR036508">
    <property type="entry name" value="Chitin-bd_dom_sf"/>
</dbReference>
<name>A0ABY6KPD1_9ARAC</name>
<keyword evidence="1" id="KW-0147">Chitin-binding</keyword>
<reference evidence="7 8" key="1">
    <citation type="submission" date="2022-01" db="EMBL/GenBank/DDBJ databases">
        <title>A chromosomal length assembly of Cordylochernes scorpioides.</title>
        <authorList>
            <person name="Zeh D."/>
            <person name="Zeh J."/>
        </authorList>
    </citation>
    <scope>NUCLEOTIDE SEQUENCE [LARGE SCALE GENOMIC DNA]</scope>
    <source>
        <strain evidence="7">IN4F17</strain>
        <tissue evidence="7">Whole Body</tissue>
    </source>
</reference>
<evidence type="ECO:0000313" key="8">
    <source>
        <dbReference type="Proteomes" id="UP001235939"/>
    </source>
</evidence>
<feature type="domain" description="Chitin-binding type-2" evidence="6">
    <location>
        <begin position="20"/>
        <end position="60"/>
    </location>
</feature>
<evidence type="ECO:0000256" key="1">
    <source>
        <dbReference type="ARBA" id="ARBA00022669"/>
    </source>
</evidence>
<dbReference type="PANTHER" id="PTHR23301">
    <property type="entry name" value="CHITIN BINDING PERITROPHIN-A"/>
    <property type="match status" value="1"/>
</dbReference>
<dbReference type="Pfam" id="PF01607">
    <property type="entry name" value="CBM_14"/>
    <property type="match status" value="1"/>
</dbReference>
<evidence type="ECO:0000256" key="4">
    <source>
        <dbReference type="ARBA" id="ARBA00023157"/>
    </source>
</evidence>
<gene>
    <name evidence="7" type="ORF">LAZ67_7003413</name>
</gene>
<evidence type="ECO:0000313" key="7">
    <source>
        <dbReference type="EMBL" id="UYV70523.1"/>
    </source>
</evidence>
<keyword evidence="5" id="KW-0325">Glycoprotein</keyword>
<dbReference type="InterPro" id="IPR002557">
    <property type="entry name" value="Chitin-bd_dom"/>
</dbReference>
<dbReference type="InterPro" id="IPR051940">
    <property type="entry name" value="Chitin_bind-dev_reg"/>
</dbReference>
<dbReference type="SUPFAM" id="SSF57625">
    <property type="entry name" value="Invertebrate chitin-binding proteins"/>
    <property type="match status" value="1"/>
</dbReference>
<keyword evidence="3" id="KW-0677">Repeat</keyword>
<evidence type="ECO:0000256" key="3">
    <source>
        <dbReference type="ARBA" id="ARBA00022737"/>
    </source>
</evidence>
<organism evidence="7 8">
    <name type="scientific">Cordylochernes scorpioides</name>
    <dbReference type="NCBI Taxonomy" id="51811"/>
    <lineage>
        <taxon>Eukaryota</taxon>
        <taxon>Metazoa</taxon>
        <taxon>Ecdysozoa</taxon>
        <taxon>Arthropoda</taxon>
        <taxon>Chelicerata</taxon>
        <taxon>Arachnida</taxon>
        <taxon>Pseudoscorpiones</taxon>
        <taxon>Cheliferoidea</taxon>
        <taxon>Chernetidae</taxon>
        <taxon>Cordylochernes</taxon>
    </lineage>
</organism>
<sequence length="259" mass="29547">MSLCPDCTASKYSRPLSPESGLCPRPDGMFPDPKDCSSFYSCHQGKPYRLQCPTGLSFNPARREIEEAVVFPSNRDDILEYLSPEQSSALKEFLDKAIAHVRDKDSDLGKMLSDFRAECDIERNDTQWDSSDTDNVRLFYKNIRLSRDKPSLAIIESTAAPKKETQKKTALPIQFFTSMQPLQTSQETNLIGQVKDIFEQMNAESFLSPLYKEICRFEVVVLYPHVREVFSKILSKENKNILCEFLNMVVKHVGTKTPL</sequence>
<keyword evidence="8" id="KW-1185">Reference proteome</keyword>
<dbReference type="PROSITE" id="PS50940">
    <property type="entry name" value="CHIT_BIND_II"/>
    <property type="match status" value="1"/>
</dbReference>
<evidence type="ECO:0000256" key="2">
    <source>
        <dbReference type="ARBA" id="ARBA00022729"/>
    </source>
</evidence>
<dbReference type="SMART" id="SM00494">
    <property type="entry name" value="ChtBD2"/>
    <property type="match status" value="1"/>
</dbReference>
<proteinExistence type="predicted"/>
<evidence type="ECO:0000256" key="5">
    <source>
        <dbReference type="ARBA" id="ARBA00023180"/>
    </source>
</evidence>
<keyword evidence="2" id="KW-0732">Signal</keyword>
<dbReference type="EMBL" id="CP092869">
    <property type="protein sequence ID" value="UYV70523.1"/>
    <property type="molecule type" value="Genomic_DNA"/>
</dbReference>
<dbReference type="Proteomes" id="UP001235939">
    <property type="component" value="Chromosome 07"/>
</dbReference>
<keyword evidence="4" id="KW-1015">Disulfide bond</keyword>
<dbReference type="PANTHER" id="PTHR23301:SF0">
    <property type="entry name" value="CHITIN-BINDING TYPE-2 DOMAIN-CONTAINING PROTEIN-RELATED"/>
    <property type="match status" value="1"/>
</dbReference>
<dbReference type="Gene3D" id="2.170.140.10">
    <property type="entry name" value="Chitin binding domain"/>
    <property type="match status" value="1"/>
</dbReference>